<name>A0ABV1CP63_9FIRM</name>
<comment type="caution">
    <text evidence="2">The sequence shown here is derived from an EMBL/GenBank/DDBJ whole genome shotgun (WGS) entry which is preliminary data.</text>
</comment>
<dbReference type="Pfam" id="PF13302">
    <property type="entry name" value="Acetyltransf_3"/>
    <property type="match status" value="1"/>
</dbReference>
<reference evidence="2 3" key="1">
    <citation type="submission" date="2024-04" db="EMBL/GenBank/DDBJ databases">
        <title>Human intestinal bacterial collection.</title>
        <authorList>
            <person name="Pauvert C."/>
            <person name="Hitch T.C.A."/>
            <person name="Clavel T."/>
        </authorList>
    </citation>
    <scope>NUCLEOTIDE SEQUENCE [LARGE SCALE GENOMIC DNA]</scope>
    <source>
        <strain evidence="2 3">CLA-AA-H161</strain>
    </source>
</reference>
<evidence type="ECO:0000259" key="1">
    <source>
        <dbReference type="PROSITE" id="PS51186"/>
    </source>
</evidence>
<dbReference type="InterPro" id="IPR016181">
    <property type="entry name" value="Acyl_CoA_acyltransferase"/>
</dbReference>
<dbReference type="Proteomes" id="UP001470752">
    <property type="component" value="Unassembled WGS sequence"/>
</dbReference>
<dbReference type="Gene3D" id="3.40.630.30">
    <property type="match status" value="1"/>
</dbReference>
<dbReference type="InterPro" id="IPR000182">
    <property type="entry name" value="GNAT_dom"/>
</dbReference>
<dbReference type="EMBL" id="JBBNFW010000166">
    <property type="protein sequence ID" value="MEQ2413287.1"/>
    <property type="molecule type" value="Genomic_DNA"/>
</dbReference>
<dbReference type="SUPFAM" id="SSF55729">
    <property type="entry name" value="Acyl-CoA N-acyltransferases (Nat)"/>
    <property type="match status" value="1"/>
</dbReference>
<gene>
    <name evidence="2" type="ORF">AAAX94_09685</name>
</gene>
<protein>
    <submittedName>
        <fullName evidence="2">GNAT family N-acetyltransferase</fullName>
    </submittedName>
</protein>
<dbReference type="PROSITE" id="PS51186">
    <property type="entry name" value="GNAT"/>
    <property type="match status" value="1"/>
</dbReference>
<proteinExistence type="predicted"/>
<keyword evidence="3" id="KW-1185">Reference proteome</keyword>
<evidence type="ECO:0000313" key="3">
    <source>
        <dbReference type="Proteomes" id="UP001470752"/>
    </source>
</evidence>
<dbReference type="PANTHER" id="PTHR43792:SF1">
    <property type="entry name" value="N-ACETYLTRANSFERASE DOMAIN-CONTAINING PROTEIN"/>
    <property type="match status" value="1"/>
</dbReference>
<dbReference type="PANTHER" id="PTHR43792">
    <property type="entry name" value="GNAT FAMILY, PUTATIVE (AFU_ORTHOLOGUE AFUA_3G00765)-RELATED-RELATED"/>
    <property type="match status" value="1"/>
</dbReference>
<accession>A0ABV1CP63</accession>
<feature type="domain" description="N-acetyltransferase" evidence="1">
    <location>
        <begin position="25"/>
        <end position="187"/>
    </location>
</feature>
<evidence type="ECO:0000313" key="2">
    <source>
        <dbReference type="EMBL" id="MEQ2413287.1"/>
    </source>
</evidence>
<dbReference type="RefSeq" id="WP_330600129.1">
    <property type="nucleotide sequence ID" value="NZ_JBBNFW010000166.1"/>
</dbReference>
<sequence>MFTKVKSKLNTEGIYFKMILETERLILRKWTQDDAESLFTYAKNPKVGPIAGWPPHKDIESSKYVIDNVFTGAECYAICEKENNVAIGAVELKLNGHTDMTDRDDECELGYWLGEPFWGRGYMPEAAYALMKRGFETLEMTTIWCGYYDGNKKSKRVQEKLGFIYHHTCDEVPVPLLNEIRVGHTNVITKEQWKSHTQPDGKIHVANIEEV</sequence>
<dbReference type="InterPro" id="IPR051531">
    <property type="entry name" value="N-acetyltransferase"/>
</dbReference>
<organism evidence="2 3">
    <name type="scientific">Blautia acetigignens</name>
    <dbReference type="NCBI Taxonomy" id="2981783"/>
    <lineage>
        <taxon>Bacteria</taxon>
        <taxon>Bacillati</taxon>
        <taxon>Bacillota</taxon>
        <taxon>Clostridia</taxon>
        <taxon>Lachnospirales</taxon>
        <taxon>Lachnospiraceae</taxon>
        <taxon>Blautia</taxon>
    </lineage>
</organism>